<dbReference type="AlphaFoldDB" id="A0AAP5LSY6"/>
<evidence type="ECO:0000313" key="2">
    <source>
        <dbReference type="Proteomes" id="UP001254832"/>
    </source>
</evidence>
<dbReference type="Proteomes" id="UP001254832">
    <property type="component" value="Unassembled WGS sequence"/>
</dbReference>
<comment type="caution">
    <text evidence="1">The sequence shown here is derived from an EMBL/GenBank/DDBJ whole genome shotgun (WGS) entry which is preliminary data.</text>
</comment>
<gene>
    <name evidence="1" type="ORF">J2W91_004585</name>
</gene>
<sequence>MVSSRGKSKGCVATLIERKMRLYTAVRMPDRTALSMEIALSVAISQYPKGTFLTATADRGKEFACYASVEATH</sequence>
<protein>
    <submittedName>
        <fullName evidence="1">IS30 family transposase</fullName>
    </submittedName>
</protein>
<name>A0AAP5LSY6_PAEAM</name>
<reference evidence="1" key="1">
    <citation type="submission" date="2023-07" db="EMBL/GenBank/DDBJ databases">
        <title>Sorghum-associated microbial communities from plants grown in Nebraska, USA.</title>
        <authorList>
            <person name="Schachtman D."/>
        </authorList>
    </citation>
    <scope>NUCLEOTIDE SEQUENCE</scope>
    <source>
        <strain evidence="1">BE80</strain>
    </source>
</reference>
<organism evidence="1 2">
    <name type="scientific">Paenibacillus amylolyticus</name>
    <dbReference type="NCBI Taxonomy" id="1451"/>
    <lineage>
        <taxon>Bacteria</taxon>
        <taxon>Bacillati</taxon>
        <taxon>Bacillota</taxon>
        <taxon>Bacilli</taxon>
        <taxon>Bacillales</taxon>
        <taxon>Paenibacillaceae</taxon>
        <taxon>Paenibacillus</taxon>
    </lineage>
</organism>
<accession>A0AAP5LSY6</accession>
<evidence type="ECO:0000313" key="1">
    <source>
        <dbReference type="EMBL" id="MDR6726079.1"/>
    </source>
</evidence>
<dbReference type="EMBL" id="JAVDTR010000015">
    <property type="protein sequence ID" value="MDR6726079.1"/>
    <property type="molecule type" value="Genomic_DNA"/>
</dbReference>
<proteinExistence type="predicted"/>